<evidence type="ECO:0000313" key="11">
    <source>
        <dbReference type="Proteomes" id="UP000277580"/>
    </source>
</evidence>
<dbReference type="GO" id="GO:0005634">
    <property type="term" value="C:nucleus"/>
    <property type="evidence" value="ECO:0007669"/>
    <property type="project" value="UniProtKB-SubCell"/>
</dbReference>
<keyword evidence="7" id="KW-0832">Ubl conjugation</keyword>
<dbReference type="PROSITE" id="PS50053">
    <property type="entry name" value="UBIQUITIN_2"/>
    <property type="match status" value="1"/>
</dbReference>
<keyword evidence="11" id="KW-1185">Reference proteome</keyword>
<comment type="subcellular location">
    <subcellularLocation>
        <location evidence="2">Cytoplasm</location>
    </subcellularLocation>
    <subcellularLocation>
        <location evidence="1">Nucleus</location>
    </subcellularLocation>
</comment>
<dbReference type="FunFam" id="3.10.20.90:FF:000469">
    <property type="entry name" value="Polyubiquitin-C"/>
    <property type="match status" value="1"/>
</dbReference>
<dbReference type="EMBL" id="ML119117">
    <property type="protein sequence ID" value="RPB14548.1"/>
    <property type="molecule type" value="Genomic_DNA"/>
</dbReference>
<dbReference type="InterPro" id="IPR000626">
    <property type="entry name" value="Ubiquitin-like_dom"/>
</dbReference>
<keyword evidence="6" id="KW-0677">Repeat</keyword>
<evidence type="ECO:0000256" key="5">
    <source>
        <dbReference type="ARBA" id="ARBA00022499"/>
    </source>
</evidence>
<protein>
    <recommendedName>
        <fullName evidence="9">Ubiquitin-like domain-containing protein</fullName>
    </recommendedName>
</protein>
<dbReference type="STRING" id="1392247.A0A3N4KYK8"/>
<dbReference type="SUPFAM" id="SSF54236">
    <property type="entry name" value="Ubiquitin-like"/>
    <property type="match status" value="1"/>
</dbReference>
<evidence type="ECO:0000256" key="7">
    <source>
        <dbReference type="ARBA" id="ARBA00022843"/>
    </source>
</evidence>
<dbReference type="SMART" id="SM00213">
    <property type="entry name" value="UBQ"/>
    <property type="match status" value="1"/>
</dbReference>
<dbReference type="Proteomes" id="UP000277580">
    <property type="component" value="Unassembled WGS sequence"/>
</dbReference>
<evidence type="ECO:0000256" key="6">
    <source>
        <dbReference type="ARBA" id="ARBA00022737"/>
    </source>
</evidence>
<dbReference type="InterPro" id="IPR019956">
    <property type="entry name" value="Ubiquitin_dom"/>
</dbReference>
<keyword evidence="8" id="KW-0539">Nucleus</keyword>
<dbReference type="GO" id="GO:0005737">
    <property type="term" value="C:cytoplasm"/>
    <property type="evidence" value="ECO:0007669"/>
    <property type="project" value="UniProtKB-SubCell"/>
</dbReference>
<dbReference type="OrthoDB" id="428577at2759"/>
<gene>
    <name evidence="10" type="ORF">P167DRAFT_519894</name>
</gene>
<comment type="similarity">
    <text evidence="3">Belongs to the ubiquitin family.</text>
</comment>
<dbReference type="InterPro" id="IPR050158">
    <property type="entry name" value="Ubiquitin_ubiquitin-like"/>
</dbReference>
<dbReference type="PRINTS" id="PR00348">
    <property type="entry name" value="UBIQUITIN"/>
</dbReference>
<keyword evidence="4" id="KW-0963">Cytoplasm</keyword>
<dbReference type="PANTHER" id="PTHR10666">
    <property type="entry name" value="UBIQUITIN"/>
    <property type="match status" value="1"/>
</dbReference>
<evidence type="ECO:0000313" key="10">
    <source>
        <dbReference type="EMBL" id="RPB14548.1"/>
    </source>
</evidence>
<evidence type="ECO:0000256" key="2">
    <source>
        <dbReference type="ARBA" id="ARBA00004496"/>
    </source>
</evidence>
<dbReference type="InParanoid" id="A0A3N4KYK8"/>
<proteinExistence type="inferred from homology"/>
<name>A0A3N4KYK8_9PEZI</name>
<reference evidence="10 11" key="1">
    <citation type="journal article" date="2018" name="Nat. Ecol. Evol.">
        <title>Pezizomycetes genomes reveal the molecular basis of ectomycorrhizal truffle lifestyle.</title>
        <authorList>
            <person name="Murat C."/>
            <person name="Payen T."/>
            <person name="Noel B."/>
            <person name="Kuo A."/>
            <person name="Morin E."/>
            <person name="Chen J."/>
            <person name="Kohler A."/>
            <person name="Krizsan K."/>
            <person name="Balestrini R."/>
            <person name="Da Silva C."/>
            <person name="Montanini B."/>
            <person name="Hainaut M."/>
            <person name="Levati E."/>
            <person name="Barry K.W."/>
            <person name="Belfiori B."/>
            <person name="Cichocki N."/>
            <person name="Clum A."/>
            <person name="Dockter R.B."/>
            <person name="Fauchery L."/>
            <person name="Guy J."/>
            <person name="Iotti M."/>
            <person name="Le Tacon F."/>
            <person name="Lindquist E.A."/>
            <person name="Lipzen A."/>
            <person name="Malagnac F."/>
            <person name="Mello A."/>
            <person name="Molinier V."/>
            <person name="Miyauchi S."/>
            <person name="Poulain J."/>
            <person name="Riccioni C."/>
            <person name="Rubini A."/>
            <person name="Sitrit Y."/>
            <person name="Splivallo R."/>
            <person name="Traeger S."/>
            <person name="Wang M."/>
            <person name="Zifcakova L."/>
            <person name="Wipf D."/>
            <person name="Zambonelli A."/>
            <person name="Paolocci F."/>
            <person name="Nowrousian M."/>
            <person name="Ottonello S."/>
            <person name="Baldrian P."/>
            <person name="Spatafora J.W."/>
            <person name="Henrissat B."/>
            <person name="Nagy L.G."/>
            <person name="Aury J.M."/>
            <person name="Wincker P."/>
            <person name="Grigoriev I.V."/>
            <person name="Bonfante P."/>
            <person name="Martin F.M."/>
        </authorList>
    </citation>
    <scope>NUCLEOTIDE SEQUENCE [LARGE SCALE GENOMIC DNA]</scope>
    <source>
        <strain evidence="10 11">CCBAS932</strain>
    </source>
</reference>
<evidence type="ECO:0000259" key="9">
    <source>
        <dbReference type="PROSITE" id="PS50053"/>
    </source>
</evidence>
<evidence type="ECO:0000256" key="1">
    <source>
        <dbReference type="ARBA" id="ARBA00004123"/>
    </source>
</evidence>
<evidence type="ECO:0000256" key="8">
    <source>
        <dbReference type="ARBA" id="ARBA00023242"/>
    </source>
</evidence>
<organism evidence="10 11">
    <name type="scientific">Morchella conica CCBAS932</name>
    <dbReference type="NCBI Taxonomy" id="1392247"/>
    <lineage>
        <taxon>Eukaryota</taxon>
        <taxon>Fungi</taxon>
        <taxon>Dikarya</taxon>
        <taxon>Ascomycota</taxon>
        <taxon>Pezizomycotina</taxon>
        <taxon>Pezizomycetes</taxon>
        <taxon>Pezizales</taxon>
        <taxon>Morchellaceae</taxon>
        <taxon>Morchella</taxon>
    </lineage>
</organism>
<evidence type="ECO:0000256" key="4">
    <source>
        <dbReference type="ARBA" id="ARBA00022490"/>
    </source>
</evidence>
<accession>A0A3N4KYK8</accession>
<dbReference type="InterPro" id="IPR029071">
    <property type="entry name" value="Ubiquitin-like_domsf"/>
</dbReference>
<keyword evidence="5" id="KW-1017">Isopeptide bond</keyword>
<evidence type="ECO:0000256" key="3">
    <source>
        <dbReference type="ARBA" id="ARBA00008430"/>
    </source>
</evidence>
<dbReference type="Gene3D" id="3.10.20.90">
    <property type="entry name" value="Phosphatidylinositol 3-kinase Catalytic Subunit, Chain A, domain 1"/>
    <property type="match status" value="1"/>
</dbReference>
<dbReference type="AlphaFoldDB" id="A0A3N4KYK8"/>
<feature type="domain" description="Ubiquitin-like" evidence="9">
    <location>
        <begin position="6"/>
        <end position="82"/>
    </location>
</feature>
<sequence length="97" mass="11021">MTFLTIQIFIKKDCGKTITLDVNPSDSIKTVKAKIQDKEGMVPTHYFRLKFNCKYLDDDKTVEFYQVVKESTLWMVWPLPGDVRGKVDGLGAVSSMA</sequence>
<dbReference type="Pfam" id="PF00240">
    <property type="entry name" value="ubiquitin"/>
    <property type="match status" value="1"/>
</dbReference>